<feature type="chain" id="PRO_5045936092" description="Copper-binding protein MbnP-like domain-containing protein" evidence="1">
    <location>
        <begin position="19"/>
        <end position="263"/>
    </location>
</feature>
<dbReference type="EMBL" id="CP098805">
    <property type="protein sequence ID" value="USJ32276.1"/>
    <property type="molecule type" value="Genomic_DNA"/>
</dbReference>
<evidence type="ECO:0000313" key="3">
    <source>
        <dbReference type="EMBL" id="USJ32276.1"/>
    </source>
</evidence>
<organism evidence="3 4">
    <name type="scientific">Dyadobacter chenhuakuii</name>
    <dbReference type="NCBI Taxonomy" id="2909339"/>
    <lineage>
        <taxon>Bacteria</taxon>
        <taxon>Pseudomonadati</taxon>
        <taxon>Bacteroidota</taxon>
        <taxon>Cytophagia</taxon>
        <taxon>Cytophagales</taxon>
        <taxon>Spirosomataceae</taxon>
        <taxon>Dyadobacter</taxon>
    </lineage>
</organism>
<dbReference type="InterPro" id="IPR046863">
    <property type="entry name" value="MbnP-like_dom"/>
</dbReference>
<reference evidence="3" key="1">
    <citation type="submission" date="2022-06" db="EMBL/GenBank/DDBJ databases">
        <title>Novel species in genus Dyadobacter.</title>
        <authorList>
            <person name="Ma C."/>
        </authorList>
    </citation>
    <scope>NUCLEOTIDE SEQUENCE</scope>
    <source>
        <strain evidence="3">CY22</strain>
    </source>
</reference>
<feature type="domain" description="Copper-binding protein MbnP-like" evidence="2">
    <location>
        <begin position="32"/>
        <end position="236"/>
    </location>
</feature>
<accession>A0ABY4XPX5</accession>
<gene>
    <name evidence="3" type="ORF">NFI80_05935</name>
</gene>
<keyword evidence="4" id="KW-1185">Reference proteome</keyword>
<sequence length="263" mass="28077">MIRIIIFALLSALFSACSDDAPSPLVTPAAAGELTLTFDARVGNADFALNKDFTFGSQALNFTKLRYWVSNMVLVDTKGAEFIVPDSYFLMEEVGELDLSGTINDKLIYPANKRETITLKGIPAGEYKSVKFSIGVDSRHNDNLSLHAGELSIANGMSSIVWMWHSSYIFSSLAGSVKQGSETKAFKVETGLNANYKTMAIDFAAPVNSAAAKGVVLQVDVAKMLDGVDLVKNPTINAATAPLMSTVATNQATKAIMFGSAGQ</sequence>
<dbReference type="PROSITE" id="PS51257">
    <property type="entry name" value="PROKAR_LIPOPROTEIN"/>
    <property type="match status" value="1"/>
</dbReference>
<proteinExistence type="predicted"/>
<dbReference type="Proteomes" id="UP001055420">
    <property type="component" value="Chromosome"/>
</dbReference>
<dbReference type="Pfam" id="PF20243">
    <property type="entry name" value="MbnP"/>
    <property type="match status" value="1"/>
</dbReference>
<protein>
    <recommendedName>
        <fullName evidence="2">Copper-binding protein MbnP-like domain-containing protein</fullName>
    </recommendedName>
</protein>
<evidence type="ECO:0000256" key="1">
    <source>
        <dbReference type="SAM" id="SignalP"/>
    </source>
</evidence>
<evidence type="ECO:0000313" key="4">
    <source>
        <dbReference type="Proteomes" id="UP001055420"/>
    </source>
</evidence>
<keyword evidence="1" id="KW-0732">Signal</keyword>
<name>A0ABY4XPX5_9BACT</name>
<dbReference type="RefSeq" id="WP_235163845.1">
    <property type="nucleotide sequence ID" value="NZ_CP098805.1"/>
</dbReference>
<feature type="signal peptide" evidence="1">
    <location>
        <begin position="1"/>
        <end position="18"/>
    </location>
</feature>
<evidence type="ECO:0000259" key="2">
    <source>
        <dbReference type="Pfam" id="PF20243"/>
    </source>
</evidence>